<accession>A0A383A7Z7</accession>
<organism evidence="1">
    <name type="scientific">marine metagenome</name>
    <dbReference type="NCBI Taxonomy" id="408172"/>
    <lineage>
        <taxon>unclassified sequences</taxon>
        <taxon>metagenomes</taxon>
        <taxon>ecological metagenomes</taxon>
    </lineage>
</organism>
<proteinExistence type="predicted"/>
<name>A0A383A7Z7_9ZZZZ</name>
<dbReference type="EMBL" id="UINC01189853">
    <property type="protein sequence ID" value="SVE03733.1"/>
    <property type="molecule type" value="Genomic_DNA"/>
</dbReference>
<reference evidence="1" key="1">
    <citation type="submission" date="2018-05" db="EMBL/GenBank/DDBJ databases">
        <authorList>
            <person name="Lanie J.A."/>
            <person name="Ng W.-L."/>
            <person name="Kazmierczak K.M."/>
            <person name="Andrzejewski T.M."/>
            <person name="Davidsen T.M."/>
            <person name="Wayne K.J."/>
            <person name="Tettelin H."/>
            <person name="Glass J.I."/>
            <person name="Rusch D."/>
            <person name="Podicherti R."/>
            <person name="Tsui H.-C.T."/>
            <person name="Winkler M.E."/>
        </authorList>
    </citation>
    <scope>NUCLEOTIDE SEQUENCE</scope>
</reference>
<sequence length="30" mass="3379">MGPVPFCFEVGRGKVRSEEMESPRLAPWGE</sequence>
<feature type="non-terminal residue" evidence="1">
    <location>
        <position position="30"/>
    </location>
</feature>
<protein>
    <submittedName>
        <fullName evidence="1">Uncharacterized protein</fullName>
    </submittedName>
</protein>
<gene>
    <name evidence="1" type="ORF">METZ01_LOCUS456587</name>
</gene>
<dbReference type="AlphaFoldDB" id="A0A383A7Z7"/>
<evidence type="ECO:0000313" key="1">
    <source>
        <dbReference type="EMBL" id="SVE03733.1"/>
    </source>
</evidence>